<keyword evidence="1" id="KW-0472">Membrane</keyword>
<evidence type="ECO:0008006" key="4">
    <source>
        <dbReference type="Google" id="ProtNLM"/>
    </source>
</evidence>
<evidence type="ECO:0000313" key="2">
    <source>
        <dbReference type="EMBL" id="MRX45802.1"/>
    </source>
</evidence>
<dbReference type="PANTHER" id="PTHR21180:SF32">
    <property type="entry name" value="ENDONUCLEASE_EXONUCLEASE_PHOSPHATASE FAMILY DOMAIN-CONTAINING PROTEIN 1"/>
    <property type="match status" value="1"/>
</dbReference>
<dbReference type="Gene3D" id="1.10.150.320">
    <property type="entry name" value="Photosystem II 12 kDa extrinsic protein"/>
    <property type="match status" value="1"/>
</dbReference>
<dbReference type="RefSeq" id="WP_154285958.1">
    <property type="nucleotide sequence ID" value="NZ_WKJI01000001.1"/>
</dbReference>
<dbReference type="SUPFAM" id="SSF47781">
    <property type="entry name" value="RuvA domain 2-like"/>
    <property type="match status" value="3"/>
</dbReference>
<dbReference type="InterPro" id="IPR051675">
    <property type="entry name" value="Endo/Exo/Phosphatase_dom_1"/>
</dbReference>
<keyword evidence="1" id="KW-1133">Transmembrane helix</keyword>
<dbReference type="Proteomes" id="UP000462931">
    <property type="component" value="Unassembled WGS sequence"/>
</dbReference>
<keyword evidence="1" id="KW-0812">Transmembrane</keyword>
<comment type="caution">
    <text evidence="2">The sequence shown here is derived from an EMBL/GenBank/DDBJ whole genome shotgun (WGS) entry which is preliminary data.</text>
</comment>
<dbReference type="Pfam" id="PF12836">
    <property type="entry name" value="HHH_3"/>
    <property type="match status" value="2"/>
</dbReference>
<evidence type="ECO:0000313" key="3">
    <source>
        <dbReference type="Proteomes" id="UP000462931"/>
    </source>
</evidence>
<reference evidence="2 3" key="1">
    <citation type="submission" date="2019-11" db="EMBL/GenBank/DDBJ databases">
        <authorList>
            <person name="Cheng Q."/>
            <person name="Yang Z."/>
        </authorList>
    </citation>
    <scope>NUCLEOTIDE SEQUENCE [LARGE SCALE GENOMIC DNA]</scope>
    <source>
        <strain evidence="2 3">HX-22-1</strain>
    </source>
</reference>
<protein>
    <recommendedName>
        <fullName evidence="4">Helix-hairpin-helix domain-containing protein</fullName>
    </recommendedName>
</protein>
<dbReference type="Gene3D" id="1.10.150.280">
    <property type="entry name" value="AF1531-like domain"/>
    <property type="match status" value="1"/>
</dbReference>
<organism evidence="2 3">
    <name type="scientific">Pedobacter puniceum</name>
    <dbReference type="NCBI Taxonomy" id="2666136"/>
    <lineage>
        <taxon>Bacteria</taxon>
        <taxon>Pseudomonadati</taxon>
        <taxon>Bacteroidota</taxon>
        <taxon>Sphingobacteriia</taxon>
        <taxon>Sphingobacteriales</taxon>
        <taxon>Sphingobacteriaceae</taxon>
        <taxon>Pedobacter</taxon>
    </lineage>
</organism>
<sequence length="292" mass="34260">MNQKFKEYFGISRQEYRGFIVLFILLGLIYAAPYIYERFFFKPLEIKIENIKPALSQIDSYKNIVDDNQEEFHKPVLFKFNPNHLPVEDWIKLGLSEKQALSIKKYEAKGGKFYKKEDVKKMYAISPVMYQRLEPYIDIPENKTKPYNTYEKKEAHPKKTLVIVDVNNADSLQLLNIKGIGPAFASRIIKYRNRLGGFIRKEQLMEVYGLDSVKYAQIENQILIDKEKITPININTAEFADIKRFPYLSYKQMNAIIAYRKQHGAYKSITDLNKIHILNPEIISKIAPYIQL</sequence>
<name>A0A7K0FJ24_9SPHI</name>
<keyword evidence="3" id="KW-1185">Reference proteome</keyword>
<accession>A0A7K0FJ24</accession>
<dbReference type="PANTHER" id="PTHR21180">
    <property type="entry name" value="ENDONUCLEASE/EXONUCLEASE/PHOSPHATASE FAMILY DOMAIN-CONTAINING PROTEIN 1"/>
    <property type="match status" value="1"/>
</dbReference>
<proteinExistence type="predicted"/>
<dbReference type="InterPro" id="IPR010994">
    <property type="entry name" value="RuvA_2-like"/>
</dbReference>
<evidence type="ECO:0000256" key="1">
    <source>
        <dbReference type="SAM" id="Phobius"/>
    </source>
</evidence>
<feature type="transmembrane region" description="Helical" evidence="1">
    <location>
        <begin position="16"/>
        <end position="36"/>
    </location>
</feature>
<gene>
    <name evidence="2" type="ORF">GJJ64_01205</name>
</gene>
<dbReference type="AlphaFoldDB" id="A0A7K0FJ24"/>
<dbReference type="EMBL" id="WKJI01000001">
    <property type="protein sequence ID" value="MRX45802.1"/>
    <property type="molecule type" value="Genomic_DNA"/>
</dbReference>